<dbReference type="EMBL" id="JBHSPU010000020">
    <property type="protein sequence ID" value="MFC5916657.1"/>
    <property type="molecule type" value="Genomic_DNA"/>
</dbReference>
<dbReference type="RefSeq" id="WP_386420684.1">
    <property type="nucleotide sequence ID" value="NZ_JBHSPU010000020.1"/>
</dbReference>
<dbReference type="Proteomes" id="UP001596200">
    <property type="component" value="Unassembled WGS sequence"/>
</dbReference>
<gene>
    <name evidence="3" type="ORF">ACFP1B_25005</name>
</gene>
<feature type="compositionally biased region" description="Gly residues" evidence="1">
    <location>
        <begin position="21"/>
        <end position="34"/>
    </location>
</feature>
<evidence type="ECO:0000256" key="1">
    <source>
        <dbReference type="SAM" id="MobiDB-lite"/>
    </source>
</evidence>
<feature type="region of interest" description="Disordered" evidence="1">
    <location>
        <begin position="1"/>
        <end position="36"/>
    </location>
</feature>
<feature type="transmembrane region" description="Helical" evidence="2">
    <location>
        <begin position="156"/>
        <end position="180"/>
    </location>
</feature>
<reference evidence="4" key="1">
    <citation type="journal article" date="2019" name="Int. J. Syst. Evol. Microbiol.">
        <title>The Global Catalogue of Microorganisms (GCM) 10K type strain sequencing project: providing services to taxonomists for standard genome sequencing and annotation.</title>
        <authorList>
            <consortium name="The Broad Institute Genomics Platform"/>
            <consortium name="The Broad Institute Genome Sequencing Center for Infectious Disease"/>
            <person name="Wu L."/>
            <person name="Ma J."/>
        </authorList>
    </citation>
    <scope>NUCLEOTIDE SEQUENCE [LARGE SCALE GENOMIC DNA]</scope>
    <source>
        <strain evidence="4">JCM 4147</strain>
    </source>
</reference>
<feature type="transmembrane region" description="Helical" evidence="2">
    <location>
        <begin position="114"/>
        <end position="136"/>
    </location>
</feature>
<protein>
    <submittedName>
        <fullName evidence="3">Uncharacterized protein</fullName>
    </submittedName>
</protein>
<sequence>MTTMRMATERQGGTADEAGAGRTGSGTGRTGSGTGRMPVGTALLAGPVLMAGYGVVRLVGRAVGDYGPGVWWTAAHLLFLAGVLAFVPVFLGLRRLAGERGGGRVAGEAAAWTGLLGAAAVVVQAVIDLAAGFVSADKEAMSEMFDRVQGAPGVMPLVYTVVPMLFWLGLLALVTLLAFLRRDLVRVWTPVLVLAGTVAMAVSLDLLPVGALCLGVALLPVRRGLSG</sequence>
<keyword evidence="2" id="KW-1133">Transmembrane helix</keyword>
<feature type="transmembrane region" description="Helical" evidence="2">
    <location>
        <begin position="71"/>
        <end position="93"/>
    </location>
</feature>
<name>A0ABW1GSZ3_9ACTN</name>
<evidence type="ECO:0000256" key="2">
    <source>
        <dbReference type="SAM" id="Phobius"/>
    </source>
</evidence>
<keyword evidence="2" id="KW-0472">Membrane</keyword>
<accession>A0ABW1GSZ3</accession>
<feature type="transmembrane region" description="Helical" evidence="2">
    <location>
        <begin position="192"/>
        <end position="219"/>
    </location>
</feature>
<feature type="transmembrane region" description="Helical" evidence="2">
    <location>
        <begin position="39"/>
        <end position="59"/>
    </location>
</feature>
<evidence type="ECO:0000313" key="4">
    <source>
        <dbReference type="Proteomes" id="UP001596200"/>
    </source>
</evidence>
<evidence type="ECO:0000313" key="3">
    <source>
        <dbReference type="EMBL" id="MFC5916657.1"/>
    </source>
</evidence>
<organism evidence="3 4">
    <name type="scientific">Streptomyces pulveraceus</name>
    <dbReference type="NCBI Taxonomy" id="68258"/>
    <lineage>
        <taxon>Bacteria</taxon>
        <taxon>Bacillati</taxon>
        <taxon>Actinomycetota</taxon>
        <taxon>Actinomycetes</taxon>
        <taxon>Kitasatosporales</taxon>
        <taxon>Streptomycetaceae</taxon>
        <taxon>Streptomyces</taxon>
    </lineage>
</organism>
<keyword evidence="4" id="KW-1185">Reference proteome</keyword>
<keyword evidence="2" id="KW-0812">Transmembrane</keyword>
<proteinExistence type="predicted"/>
<comment type="caution">
    <text evidence="3">The sequence shown here is derived from an EMBL/GenBank/DDBJ whole genome shotgun (WGS) entry which is preliminary data.</text>
</comment>